<sequence length="172" mass="18230">MNIAAALIGGGTSLLNGASSIANIAYQQQQIGIQNRLLDQNQQQINLAYDQPMLAGQTVASQAQSKLNVMQSLGADPLTIWNSVNGNHGIFYNGITAPFSAATRFSLAAPAMTGAPIGSMVLPTPNFNFAPPTQPKLNQFPDWETSSLNSEDSYISSFSSGSSLSWDSALEF</sequence>
<name>A0AA50E9W2_9CALI</name>
<evidence type="ECO:0000313" key="1">
    <source>
        <dbReference type="EMBL" id="WLV76692.1"/>
    </source>
</evidence>
<proteinExistence type="predicted"/>
<protein>
    <submittedName>
        <fullName evidence="1">VP2</fullName>
    </submittedName>
</protein>
<organism evidence="1">
    <name type="scientific">Bird calicivirus</name>
    <dbReference type="NCBI Taxonomy" id="3069714"/>
    <lineage>
        <taxon>Viruses</taxon>
        <taxon>Riboviria</taxon>
        <taxon>Orthornavirae</taxon>
        <taxon>Pisuviricota</taxon>
        <taxon>Pisoniviricetes</taxon>
        <taxon>Picornavirales</taxon>
        <taxon>Caliciviridae</taxon>
    </lineage>
</organism>
<accession>A0AA50E9W2</accession>
<dbReference type="EMBL" id="OR062614">
    <property type="protein sequence ID" value="WLV76692.1"/>
    <property type="molecule type" value="Genomic_RNA"/>
</dbReference>
<reference evidence="1" key="1">
    <citation type="submission" date="2023-05" db="EMBL/GenBank/DDBJ databases">
        <authorList>
            <person name="Li F."/>
            <person name="Wang Y."/>
        </authorList>
    </citation>
    <scope>NUCLEOTIDE SEQUENCE</scope>
    <source>
        <strain evidence="1">Cormcali01</strain>
    </source>
</reference>